<dbReference type="AlphaFoldDB" id="A0A383ASX1"/>
<reference evidence="1" key="1">
    <citation type="submission" date="2018-05" db="EMBL/GenBank/DDBJ databases">
        <authorList>
            <person name="Lanie J.A."/>
            <person name="Ng W.-L."/>
            <person name="Kazmierczak K.M."/>
            <person name="Andrzejewski T.M."/>
            <person name="Davidsen T.M."/>
            <person name="Wayne K.J."/>
            <person name="Tettelin H."/>
            <person name="Glass J.I."/>
            <person name="Rusch D."/>
            <person name="Podicherti R."/>
            <person name="Tsui H.-C.T."/>
            <person name="Winkler M.E."/>
        </authorList>
    </citation>
    <scope>NUCLEOTIDE SEQUENCE</scope>
</reference>
<protein>
    <submittedName>
        <fullName evidence="1">Uncharacterized protein</fullName>
    </submittedName>
</protein>
<feature type="non-terminal residue" evidence="1">
    <location>
        <position position="1"/>
    </location>
</feature>
<feature type="non-terminal residue" evidence="1">
    <location>
        <position position="29"/>
    </location>
</feature>
<gene>
    <name evidence="1" type="ORF">METZ01_LOCUS463483</name>
</gene>
<proteinExistence type="predicted"/>
<evidence type="ECO:0000313" key="1">
    <source>
        <dbReference type="EMBL" id="SVE10629.1"/>
    </source>
</evidence>
<accession>A0A383ASX1</accession>
<dbReference type="EMBL" id="UINC01194510">
    <property type="protein sequence ID" value="SVE10629.1"/>
    <property type="molecule type" value="Genomic_DNA"/>
</dbReference>
<sequence length="29" mass="3053">YRCRKCSTGSILALNYLAGGDSDNSAGEM</sequence>
<organism evidence="1">
    <name type="scientific">marine metagenome</name>
    <dbReference type="NCBI Taxonomy" id="408172"/>
    <lineage>
        <taxon>unclassified sequences</taxon>
        <taxon>metagenomes</taxon>
        <taxon>ecological metagenomes</taxon>
    </lineage>
</organism>
<name>A0A383ASX1_9ZZZZ</name>